<dbReference type="AlphaFoldDB" id="A0A9P5XC57"/>
<evidence type="ECO:0000313" key="1">
    <source>
        <dbReference type="EMBL" id="KAF9448005.1"/>
    </source>
</evidence>
<sequence length="229" mass="25180">MLRCHNAQLLEVSYPTGLFSGRQFFQSVTQFPSLRSLILKATNHRDMFGAGHQLDATHIAALQHLTHLNTLAVDMGLVNCTLESILQAFGYQLTGLSNSELRGTWKAIRTCLFSCNITFDSLLSLSLSFVRGDIQLEHPGPNLFSLISFACPTIESLSFDGPDLNGNDTWTSITGTSLEDIFGLGERNLKYIHLHHISAQPSVSLVRRFLKTLANAQKIISCAKAATEG</sequence>
<dbReference type="EMBL" id="MU151177">
    <property type="protein sequence ID" value="KAF9448005.1"/>
    <property type="molecule type" value="Genomic_DNA"/>
</dbReference>
<proteinExistence type="predicted"/>
<accession>A0A9P5XC57</accession>
<organism evidence="1 2">
    <name type="scientific">Macrolepiota fuliginosa MF-IS2</name>
    <dbReference type="NCBI Taxonomy" id="1400762"/>
    <lineage>
        <taxon>Eukaryota</taxon>
        <taxon>Fungi</taxon>
        <taxon>Dikarya</taxon>
        <taxon>Basidiomycota</taxon>
        <taxon>Agaricomycotina</taxon>
        <taxon>Agaricomycetes</taxon>
        <taxon>Agaricomycetidae</taxon>
        <taxon>Agaricales</taxon>
        <taxon>Agaricineae</taxon>
        <taxon>Agaricaceae</taxon>
        <taxon>Macrolepiota</taxon>
    </lineage>
</organism>
<dbReference type="Proteomes" id="UP000807342">
    <property type="component" value="Unassembled WGS sequence"/>
</dbReference>
<protein>
    <submittedName>
        <fullName evidence="1">Uncharacterized protein</fullName>
    </submittedName>
</protein>
<reference evidence="1" key="1">
    <citation type="submission" date="2020-11" db="EMBL/GenBank/DDBJ databases">
        <authorList>
            <consortium name="DOE Joint Genome Institute"/>
            <person name="Ahrendt S."/>
            <person name="Riley R."/>
            <person name="Andreopoulos W."/>
            <person name="Labutti K."/>
            <person name="Pangilinan J."/>
            <person name="Ruiz-Duenas F.J."/>
            <person name="Barrasa J.M."/>
            <person name="Sanchez-Garcia M."/>
            <person name="Camarero S."/>
            <person name="Miyauchi S."/>
            <person name="Serrano A."/>
            <person name="Linde D."/>
            <person name="Babiker R."/>
            <person name="Drula E."/>
            <person name="Ayuso-Fernandez I."/>
            <person name="Pacheco R."/>
            <person name="Padilla G."/>
            <person name="Ferreira P."/>
            <person name="Barriuso J."/>
            <person name="Kellner H."/>
            <person name="Castanera R."/>
            <person name="Alfaro M."/>
            <person name="Ramirez L."/>
            <person name="Pisabarro A.G."/>
            <person name="Kuo A."/>
            <person name="Tritt A."/>
            <person name="Lipzen A."/>
            <person name="He G."/>
            <person name="Yan M."/>
            <person name="Ng V."/>
            <person name="Cullen D."/>
            <person name="Martin F."/>
            <person name="Rosso M.-N."/>
            <person name="Henrissat B."/>
            <person name="Hibbett D."/>
            <person name="Martinez A.T."/>
            <person name="Grigoriev I.V."/>
        </authorList>
    </citation>
    <scope>NUCLEOTIDE SEQUENCE</scope>
    <source>
        <strain evidence="1">MF-IS2</strain>
    </source>
</reference>
<keyword evidence="2" id="KW-1185">Reference proteome</keyword>
<name>A0A9P5XC57_9AGAR</name>
<gene>
    <name evidence="1" type="ORF">P691DRAFT_760308</name>
</gene>
<evidence type="ECO:0000313" key="2">
    <source>
        <dbReference type="Proteomes" id="UP000807342"/>
    </source>
</evidence>
<comment type="caution">
    <text evidence="1">The sequence shown here is derived from an EMBL/GenBank/DDBJ whole genome shotgun (WGS) entry which is preliminary data.</text>
</comment>